<keyword evidence="3" id="KW-1185">Reference proteome</keyword>
<sequence length="434" mass="47997">MTASAATAESNPQQQQKATHSRTASKKEEAMDEYMAPAAGRKRHLDEIAPPLSSDGPAVTGTPAKMPHHSNLSSAHSQQQYPLLMCTGTAPGARNFQPMQSPLFRDQQHNAVLANMSSTPAHGPSGGIRSGHMNMMDVQNKSPKKAPAKTRRMSDFSIYPSIPLFKKSPVRSPDWESQCTTTNCSENAGVMPVSVMVENTSTNGLEINKRAMKNGERRELHVGDTVTLLEIRTGVHVRIANPFTRTLSDNEQSFQKALTGNSKDANGMPVKLEKQEFLEFVEQDNSVASNLIVVYTRSKSIEKEIGEVFACLKVAKEKVQQEDMKRQVISKFMAQVEELLLSFPSLTRKFPGVQILITVRQDMKLNLYHSSLVSERIVQVNGLSEVDSAAVLLALAKLNLSQEQRKKWILPVKYLKNVSNSAYTTVIMAHDYSS</sequence>
<dbReference type="HOGENOM" id="CLU_632376_0_0_1"/>
<evidence type="ECO:0000313" key="3">
    <source>
        <dbReference type="Proteomes" id="UP000019132"/>
    </source>
</evidence>
<reference evidence="3" key="2">
    <citation type="submission" date="2010-04" db="EMBL/GenBank/DDBJ databases">
        <authorList>
            <person name="Buell R."/>
            <person name="Hamilton J."/>
            <person name="Hostetler J."/>
        </authorList>
    </citation>
    <scope>NUCLEOTIDE SEQUENCE [LARGE SCALE GENOMIC DNA]</scope>
    <source>
        <strain evidence="3">DAOM:BR144</strain>
    </source>
</reference>
<accession>K3X034</accession>
<feature type="region of interest" description="Disordered" evidence="1">
    <location>
        <begin position="1"/>
        <end position="77"/>
    </location>
</feature>
<dbReference type="InParanoid" id="K3X034"/>
<evidence type="ECO:0000313" key="2">
    <source>
        <dbReference type="EnsemblProtists" id="PYU1_T010583"/>
    </source>
</evidence>
<dbReference type="SUPFAM" id="SSF49879">
    <property type="entry name" value="SMAD/FHA domain"/>
    <property type="match status" value="1"/>
</dbReference>
<proteinExistence type="predicted"/>
<dbReference type="Gene3D" id="2.60.200.20">
    <property type="match status" value="1"/>
</dbReference>
<dbReference type="EnsemblProtists" id="PYU1_T010583">
    <property type="protein sequence ID" value="PYU1_T010583"/>
    <property type="gene ID" value="PYU1_G010560"/>
</dbReference>
<protein>
    <recommendedName>
        <fullName evidence="4">FHA domain-containing protein</fullName>
    </recommendedName>
</protein>
<reference evidence="2" key="3">
    <citation type="submission" date="2015-02" db="UniProtKB">
        <authorList>
            <consortium name="EnsemblProtists"/>
        </authorList>
    </citation>
    <scope>IDENTIFICATION</scope>
    <source>
        <strain evidence="2">DAOM BR144</strain>
    </source>
</reference>
<feature type="compositionally biased region" description="Polar residues" evidence="1">
    <location>
        <begin position="1"/>
        <end position="18"/>
    </location>
</feature>
<evidence type="ECO:0000256" key="1">
    <source>
        <dbReference type="SAM" id="MobiDB-lite"/>
    </source>
</evidence>
<name>K3X034_GLOUD</name>
<dbReference type="VEuPathDB" id="FungiDB:PYU1_G010560"/>
<dbReference type="EMBL" id="GL376596">
    <property type="status" value="NOT_ANNOTATED_CDS"/>
    <property type="molecule type" value="Genomic_DNA"/>
</dbReference>
<evidence type="ECO:0008006" key="4">
    <source>
        <dbReference type="Google" id="ProtNLM"/>
    </source>
</evidence>
<reference evidence="3" key="1">
    <citation type="journal article" date="2010" name="Genome Biol.">
        <title>Genome sequence of the necrotrophic plant pathogen Pythium ultimum reveals original pathogenicity mechanisms and effector repertoire.</title>
        <authorList>
            <person name="Levesque C.A."/>
            <person name="Brouwer H."/>
            <person name="Cano L."/>
            <person name="Hamilton J.P."/>
            <person name="Holt C."/>
            <person name="Huitema E."/>
            <person name="Raffaele S."/>
            <person name="Robideau G.P."/>
            <person name="Thines M."/>
            <person name="Win J."/>
            <person name="Zerillo M.M."/>
            <person name="Beakes G.W."/>
            <person name="Boore J.L."/>
            <person name="Busam D."/>
            <person name="Dumas B."/>
            <person name="Ferriera S."/>
            <person name="Fuerstenberg S.I."/>
            <person name="Gachon C.M."/>
            <person name="Gaulin E."/>
            <person name="Govers F."/>
            <person name="Grenville-Briggs L."/>
            <person name="Horner N."/>
            <person name="Hostetler J."/>
            <person name="Jiang R.H."/>
            <person name="Johnson J."/>
            <person name="Krajaejun T."/>
            <person name="Lin H."/>
            <person name="Meijer H.J."/>
            <person name="Moore B."/>
            <person name="Morris P."/>
            <person name="Phuntmart V."/>
            <person name="Puiu D."/>
            <person name="Shetty J."/>
            <person name="Stajich J.E."/>
            <person name="Tripathy S."/>
            <person name="Wawra S."/>
            <person name="van West P."/>
            <person name="Whitty B.R."/>
            <person name="Coutinho P.M."/>
            <person name="Henrissat B."/>
            <person name="Martin F."/>
            <person name="Thomas P.D."/>
            <person name="Tyler B.M."/>
            <person name="De Vries R.P."/>
            <person name="Kamoun S."/>
            <person name="Yandell M."/>
            <person name="Tisserat N."/>
            <person name="Buell C.R."/>
        </authorList>
    </citation>
    <scope>NUCLEOTIDE SEQUENCE</scope>
    <source>
        <strain evidence="3">DAOM:BR144</strain>
    </source>
</reference>
<dbReference type="Proteomes" id="UP000019132">
    <property type="component" value="Unassembled WGS sequence"/>
</dbReference>
<dbReference type="AlphaFoldDB" id="K3X034"/>
<dbReference type="InterPro" id="IPR008984">
    <property type="entry name" value="SMAD_FHA_dom_sf"/>
</dbReference>
<organism evidence="2 3">
    <name type="scientific">Globisporangium ultimum (strain ATCC 200006 / CBS 805.95 / DAOM BR144)</name>
    <name type="common">Pythium ultimum</name>
    <dbReference type="NCBI Taxonomy" id="431595"/>
    <lineage>
        <taxon>Eukaryota</taxon>
        <taxon>Sar</taxon>
        <taxon>Stramenopiles</taxon>
        <taxon>Oomycota</taxon>
        <taxon>Peronosporomycetes</taxon>
        <taxon>Pythiales</taxon>
        <taxon>Pythiaceae</taxon>
        <taxon>Globisporangium</taxon>
    </lineage>
</organism>